<dbReference type="Proteomes" id="UP001295469">
    <property type="component" value="Chromosome C02"/>
</dbReference>
<proteinExistence type="predicted"/>
<name>A0A816KJ94_BRANA</name>
<dbReference type="EMBL" id="HG994366">
    <property type="protein sequence ID" value="CAF1920799.1"/>
    <property type="molecule type" value="Genomic_DNA"/>
</dbReference>
<accession>A0A816KJ94</accession>
<organism evidence="1">
    <name type="scientific">Brassica napus</name>
    <name type="common">Rape</name>
    <dbReference type="NCBI Taxonomy" id="3708"/>
    <lineage>
        <taxon>Eukaryota</taxon>
        <taxon>Viridiplantae</taxon>
        <taxon>Streptophyta</taxon>
        <taxon>Embryophyta</taxon>
        <taxon>Tracheophyta</taxon>
        <taxon>Spermatophyta</taxon>
        <taxon>Magnoliopsida</taxon>
        <taxon>eudicotyledons</taxon>
        <taxon>Gunneridae</taxon>
        <taxon>Pentapetalae</taxon>
        <taxon>rosids</taxon>
        <taxon>malvids</taxon>
        <taxon>Brassicales</taxon>
        <taxon>Brassicaceae</taxon>
        <taxon>Brassiceae</taxon>
        <taxon>Brassica</taxon>
    </lineage>
</organism>
<evidence type="ECO:0000313" key="1">
    <source>
        <dbReference type="EMBL" id="CAF1920799.1"/>
    </source>
</evidence>
<dbReference type="AlphaFoldDB" id="A0A816KJ94"/>
<protein>
    <submittedName>
        <fullName evidence="1">(rape) hypothetical protein</fullName>
    </submittedName>
</protein>
<gene>
    <name evidence="1" type="ORF">DARMORV10_C02P57640.1</name>
</gene>
<reference evidence="1" key="1">
    <citation type="submission" date="2021-01" db="EMBL/GenBank/DDBJ databases">
        <authorList>
            <consortium name="Genoscope - CEA"/>
            <person name="William W."/>
        </authorList>
    </citation>
    <scope>NUCLEOTIDE SEQUENCE</scope>
</reference>
<sequence length="78" mass="9299">MSLYIIFNQWRENSLTPFHKSVVETIFSNPPVKAPWERRLLHTLTIVNLSYAGDNPQQVKQRLRHWAQAAEYFMMQSH</sequence>